<reference evidence="5" key="2">
    <citation type="submission" date="2017-02" db="EMBL/GenBank/DDBJ databases">
        <title>Sunflower complete genome.</title>
        <authorList>
            <person name="Langlade N."/>
            <person name="Munos S."/>
        </authorList>
    </citation>
    <scope>NUCLEOTIDE SEQUENCE [LARGE SCALE GENOMIC DNA]</scope>
    <source>
        <tissue evidence="5">Leaves</tissue>
    </source>
</reference>
<name>A0A251TY61_HELAN</name>
<sequence>MNSYFFRIQLEDPILLLMASRVGDKAVAPSTASVTGLQQTSVSPLVIQAHARLHFQQMTNKSFEVRSQIHPKIAVCLLDNWLVEKEHNADLHCADWNPSDENLLLTWSADNTLHMFDHRNLTANGIGSPIHIFENHKAAVLCVHWSPDKSSVFGSSAEDGVLNIWDHNKDNGSVCVYKCVFQKIRE</sequence>
<keyword evidence="2" id="KW-0677">Repeat</keyword>
<feature type="repeat" description="WD" evidence="3">
    <location>
        <begin position="133"/>
        <end position="166"/>
    </location>
</feature>
<evidence type="ECO:0000256" key="1">
    <source>
        <dbReference type="ARBA" id="ARBA00022574"/>
    </source>
</evidence>
<reference evidence="4 6" key="1">
    <citation type="journal article" date="2017" name="Nature">
        <title>The sunflower genome provides insights into oil metabolism, flowering and Asterid evolution.</title>
        <authorList>
            <person name="Badouin H."/>
            <person name="Gouzy J."/>
            <person name="Grassa C.J."/>
            <person name="Murat F."/>
            <person name="Staton S.E."/>
            <person name="Cottret L."/>
            <person name="Lelandais-Briere C."/>
            <person name="Owens G.L."/>
            <person name="Carrere S."/>
            <person name="Mayjonade B."/>
            <person name="Legrand L."/>
            <person name="Gill N."/>
            <person name="Kane N.C."/>
            <person name="Bowers J.E."/>
            <person name="Hubner S."/>
            <person name="Bellec A."/>
            <person name="Berard A."/>
            <person name="Berges H."/>
            <person name="Blanchet N."/>
            <person name="Boniface M.C."/>
            <person name="Brunel D."/>
            <person name="Catrice O."/>
            <person name="Chaidir N."/>
            <person name="Claudel C."/>
            <person name="Donnadieu C."/>
            <person name="Faraut T."/>
            <person name="Fievet G."/>
            <person name="Helmstetter N."/>
            <person name="King M."/>
            <person name="Knapp S.J."/>
            <person name="Lai Z."/>
            <person name="Le Paslier M.C."/>
            <person name="Lippi Y."/>
            <person name="Lorenzon L."/>
            <person name="Mandel J.R."/>
            <person name="Marage G."/>
            <person name="Marchand G."/>
            <person name="Marquand E."/>
            <person name="Bret-Mestries E."/>
            <person name="Morien E."/>
            <person name="Nambeesan S."/>
            <person name="Nguyen T."/>
            <person name="Pegot-Espagnet P."/>
            <person name="Pouilly N."/>
            <person name="Raftis F."/>
            <person name="Sallet E."/>
            <person name="Schiex T."/>
            <person name="Thomas J."/>
            <person name="Vandecasteele C."/>
            <person name="Vares D."/>
            <person name="Vear F."/>
            <person name="Vautrin S."/>
            <person name="Crespi M."/>
            <person name="Mangin B."/>
            <person name="Burke J.M."/>
            <person name="Salse J."/>
            <person name="Munos S."/>
            <person name="Vincourt P."/>
            <person name="Rieseberg L.H."/>
            <person name="Langlade N.B."/>
        </authorList>
    </citation>
    <scope>NUCLEOTIDE SEQUENCE [LARGE SCALE GENOMIC DNA]</scope>
    <source>
        <strain evidence="6">cv. SF193</strain>
        <tissue evidence="4">Leaves</tissue>
    </source>
</reference>
<dbReference type="PROSITE" id="PS50082">
    <property type="entry name" value="WD_REPEATS_2"/>
    <property type="match status" value="1"/>
</dbReference>
<dbReference type="SUPFAM" id="SSF50978">
    <property type="entry name" value="WD40 repeat-like"/>
    <property type="match status" value="1"/>
</dbReference>
<keyword evidence="6" id="KW-1185">Reference proteome</keyword>
<evidence type="ECO:0000313" key="6">
    <source>
        <dbReference type="Proteomes" id="UP000215914"/>
    </source>
</evidence>
<dbReference type="Gene3D" id="2.130.10.10">
    <property type="entry name" value="YVTN repeat-like/Quinoprotein amine dehydrogenase"/>
    <property type="match status" value="1"/>
</dbReference>
<dbReference type="Gramene" id="mRNA:HanXRQr2_Chr09g0400201">
    <property type="protein sequence ID" value="mRNA:HanXRQr2_Chr09g0400201"/>
    <property type="gene ID" value="HanXRQr2_Chr09g0400201"/>
</dbReference>
<dbReference type="InterPro" id="IPR036322">
    <property type="entry name" value="WD40_repeat_dom_sf"/>
</dbReference>
<dbReference type="InterPro" id="IPR015943">
    <property type="entry name" value="WD40/YVTN_repeat-like_dom_sf"/>
</dbReference>
<evidence type="ECO:0000313" key="4">
    <source>
        <dbReference type="EMBL" id="KAF5791916.1"/>
    </source>
</evidence>
<accession>A0A251TY61</accession>
<dbReference type="PROSITE" id="PS50294">
    <property type="entry name" value="WD_REPEATS_REGION"/>
    <property type="match status" value="1"/>
</dbReference>
<dbReference type="InterPro" id="IPR050459">
    <property type="entry name" value="WD_repeat_RBAP46/RBAP48/MSI1"/>
</dbReference>
<keyword evidence="1 3" id="KW-0853">WD repeat</keyword>
<dbReference type="SMART" id="SM00320">
    <property type="entry name" value="WD40"/>
    <property type="match status" value="2"/>
</dbReference>
<proteinExistence type="predicted"/>
<evidence type="ECO:0000313" key="5">
    <source>
        <dbReference type="EMBL" id="OTG15844.1"/>
    </source>
</evidence>
<dbReference type="AlphaFoldDB" id="A0A251TY61"/>
<dbReference type="EMBL" id="MNCJ02000324">
    <property type="protein sequence ID" value="KAF5791916.1"/>
    <property type="molecule type" value="Genomic_DNA"/>
</dbReference>
<dbReference type="PANTHER" id="PTHR22850">
    <property type="entry name" value="WD40 REPEAT FAMILY"/>
    <property type="match status" value="1"/>
</dbReference>
<dbReference type="EMBL" id="CM007898">
    <property type="protein sequence ID" value="OTG15844.1"/>
    <property type="molecule type" value="Genomic_DNA"/>
</dbReference>
<protein>
    <submittedName>
        <fullName evidence="5">Putative WD40/YVTN repeat-like-containing domain-containing protein</fullName>
    </submittedName>
    <submittedName>
        <fullName evidence="4">Transcription factor WD40-like family</fullName>
    </submittedName>
</protein>
<dbReference type="InterPro" id="IPR001680">
    <property type="entry name" value="WD40_rpt"/>
</dbReference>
<evidence type="ECO:0000256" key="2">
    <source>
        <dbReference type="ARBA" id="ARBA00022737"/>
    </source>
</evidence>
<reference evidence="4" key="3">
    <citation type="submission" date="2020-06" db="EMBL/GenBank/DDBJ databases">
        <title>Helianthus annuus Genome sequencing and assembly Release 2.</title>
        <authorList>
            <person name="Gouzy J."/>
            <person name="Langlade N."/>
            <person name="Munos S."/>
        </authorList>
    </citation>
    <scope>NUCLEOTIDE SEQUENCE</scope>
    <source>
        <tissue evidence="4">Leaves</tissue>
    </source>
</reference>
<dbReference type="Proteomes" id="UP000215914">
    <property type="component" value="Chromosome 9"/>
</dbReference>
<dbReference type="Pfam" id="PF00400">
    <property type="entry name" value="WD40"/>
    <property type="match status" value="1"/>
</dbReference>
<gene>
    <name evidence="5" type="ORF">HannXRQ_Chr09g0264871</name>
    <name evidence="4" type="ORF">HanXRQr2_Chr09g0400201</name>
</gene>
<dbReference type="STRING" id="4232.A0A251TY61"/>
<evidence type="ECO:0000256" key="3">
    <source>
        <dbReference type="PROSITE-ProRule" id="PRU00221"/>
    </source>
</evidence>
<organism evidence="5 6">
    <name type="scientific">Helianthus annuus</name>
    <name type="common">Common sunflower</name>
    <dbReference type="NCBI Taxonomy" id="4232"/>
    <lineage>
        <taxon>Eukaryota</taxon>
        <taxon>Viridiplantae</taxon>
        <taxon>Streptophyta</taxon>
        <taxon>Embryophyta</taxon>
        <taxon>Tracheophyta</taxon>
        <taxon>Spermatophyta</taxon>
        <taxon>Magnoliopsida</taxon>
        <taxon>eudicotyledons</taxon>
        <taxon>Gunneridae</taxon>
        <taxon>Pentapetalae</taxon>
        <taxon>asterids</taxon>
        <taxon>campanulids</taxon>
        <taxon>Asterales</taxon>
        <taxon>Asteraceae</taxon>
        <taxon>Asteroideae</taxon>
        <taxon>Heliantheae alliance</taxon>
        <taxon>Heliantheae</taxon>
        <taxon>Helianthus</taxon>
    </lineage>
</organism>
<dbReference type="InParanoid" id="A0A251TY61"/>